<dbReference type="GO" id="GO:0008253">
    <property type="term" value="F:5'-nucleotidase activity"/>
    <property type="evidence" value="ECO:0007669"/>
    <property type="project" value="UniProtKB-UniRule"/>
</dbReference>
<feature type="binding site" evidence="9">
    <location>
        <position position="39"/>
    </location>
    <ligand>
        <name>a divalent metal cation</name>
        <dbReference type="ChEBI" id="CHEBI:60240"/>
    </ligand>
</feature>
<comment type="function">
    <text evidence="9">Nucleotidase that shows phosphatase activity on nucleoside 5'-monophosphates.</text>
</comment>
<dbReference type="RefSeq" id="WP_116208239.1">
    <property type="nucleotide sequence ID" value="NZ_QUNR01000003.1"/>
</dbReference>
<comment type="caution">
    <text evidence="11">The sequence shown here is derived from an EMBL/GenBank/DDBJ whole genome shotgun (WGS) entry which is preliminary data.</text>
</comment>
<evidence type="ECO:0000256" key="2">
    <source>
        <dbReference type="ARBA" id="ARBA00001946"/>
    </source>
</evidence>
<dbReference type="PANTHER" id="PTHR30457">
    <property type="entry name" value="5'-NUCLEOTIDASE SURE"/>
    <property type="match status" value="1"/>
</dbReference>
<keyword evidence="6 9" id="KW-0479">Metal-binding</keyword>
<feature type="domain" description="Survival protein SurE-like phosphatase/nucleotidase" evidence="10">
    <location>
        <begin position="4"/>
        <end position="187"/>
    </location>
</feature>
<dbReference type="InterPro" id="IPR036523">
    <property type="entry name" value="SurE-like_sf"/>
</dbReference>
<evidence type="ECO:0000256" key="1">
    <source>
        <dbReference type="ARBA" id="ARBA00000815"/>
    </source>
</evidence>
<sequence length="253" mass="26604">MRFLLSNDDGVLAPGLQAMADALASLGEVTVVAPDGERSAFSSALTLDRPLRPQRLANGFIALNGTPADCIHIALNGLLDFEPDLIVSGINAGANLGDDVLYSGTVAAALEGRFLGHPAMAVSLAKPKIEIRGIDDYRAAAAYAAQLIAKWPGLGLPPRSLLNVNVPGGEPSEHTGFAVTRLGHRARSQDVMKLEDPRGNSVYWIGALGDPLDNAPGTDFYAVSEGAVSITPLDPDMTHRAAMTTLTSWIKQL</sequence>
<dbReference type="InterPro" id="IPR030048">
    <property type="entry name" value="SurE"/>
</dbReference>
<name>A0A3E0H2M0_9GAMM</name>
<dbReference type="NCBIfam" id="NF001489">
    <property type="entry name" value="PRK00346.1-3"/>
    <property type="match status" value="1"/>
</dbReference>
<keyword evidence="5 9" id="KW-0963">Cytoplasm</keyword>
<accession>A0A3E0H2M0</accession>
<dbReference type="AlphaFoldDB" id="A0A3E0H2M0"/>
<evidence type="ECO:0000256" key="3">
    <source>
        <dbReference type="ARBA" id="ARBA00004496"/>
    </source>
</evidence>
<comment type="catalytic activity">
    <reaction evidence="1 9">
        <text>a ribonucleoside 5'-phosphate + H2O = a ribonucleoside + phosphate</text>
        <dbReference type="Rhea" id="RHEA:12484"/>
        <dbReference type="ChEBI" id="CHEBI:15377"/>
        <dbReference type="ChEBI" id="CHEBI:18254"/>
        <dbReference type="ChEBI" id="CHEBI:43474"/>
        <dbReference type="ChEBI" id="CHEBI:58043"/>
        <dbReference type="EC" id="3.1.3.5"/>
    </reaction>
</comment>
<dbReference type="OrthoDB" id="9780815at2"/>
<dbReference type="Gene3D" id="3.40.1210.10">
    <property type="entry name" value="Survival protein SurE-like phosphatase/nucleotidase"/>
    <property type="match status" value="1"/>
</dbReference>
<dbReference type="GO" id="GO:0046872">
    <property type="term" value="F:metal ion binding"/>
    <property type="evidence" value="ECO:0007669"/>
    <property type="project" value="UniProtKB-UniRule"/>
</dbReference>
<dbReference type="InterPro" id="IPR002828">
    <property type="entry name" value="SurE-like_Pase/nucleotidase"/>
</dbReference>
<evidence type="ECO:0000256" key="4">
    <source>
        <dbReference type="ARBA" id="ARBA00011062"/>
    </source>
</evidence>
<protein>
    <recommendedName>
        <fullName evidence="9">5'-nucleotidase SurE</fullName>
        <ecNumber evidence="9">3.1.3.5</ecNumber>
    </recommendedName>
    <alternativeName>
        <fullName evidence="9">Nucleoside 5'-monophosphate phosphohydrolase</fullName>
    </alternativeName>
</protein>
<comment type="similarity">
    <text evidence="4 9">Belongs to the SurE nucleotidase family.</text>
</comment>
<dbReference type="EC" id="3.1.3.5" evidence="9"/>
<dbReference type="GO" id="GO:0004309">
    <property type="term" value="F:exopolyphosphatase activity"/>
    <property type="evidence" value="ECO:0007669"/>
    <property type="project" value="TreeGrafter"/>
</dbReference>
<evidence type="ECO:0000256" key="7">
    <source>
        <dbReference type="ARBA" id="ARBA00022741"/>
    </source>
</evidence>
<dbReference type="Proteomes" id="UP000256774">
    <property type="component" value="Unassembled WGS sequence"/>
</dbReference>
<evidence type="ECO:0000256" key="6">
    <source>
        <dbReference type="ARBA" id="ARBA00022723"/>
    </source>
</evidence>
<keyword evidence="8 9" id="KW-0378">Hydrolase</keyword>
<dbReference type="GO" id="GO:0005737">
    <property type="term" value="C:cytoplasm"/>
    <property type="evidence" value="ECO:0007669"/>
    <property type="project" value="UniProtKB-SubCell"/>
</dbReference>
<evidence type="ECO:0000313" key="11">
    <source>
        <dbReference type="EMBL" id="REH37617.1"/>
    </source>
</evidence>
<comment type="subcellular location">
    <subcellularLocation>
        <location evidence="3 9">Cytoplasm</location>
    </subcellularLocation>
</comment>
<organism evidence="11 12">
    <name type="scientific">Paraperlucidibaca baekdonensis</name>
    <dbReference type="NCBI Taxonomy" id="748120"/>
    <lineage>
        <taxon>Bacteria</taxon>
        <taxon>Pseudomonadati</taxon>
        <taxon>Pseudomonadota</taxon>
        <taxon>Gammaproteobacteria</taxon>
        <taxon>Moraxellales</taxon>
        <taxon>Moraxellaceae</taxon>
        <taxon>Paraperlucidibaca</taxon>
    </lineage>
</organism>
<evidence type="ECO:0000256" key="9">
    <source>
        <dbReference type="HAMAP-Rule" id="MF_00060"/>
    </source>
</evidence>
<keyword evidence="12" id="KW-1185">Reference proteome</keyword>
<comment type="cofactor">
    <cofactor evidence="2">
        <name>Mg(2+)</name>
        <dbReference type="ChEBI" id="CHEBI:18420"/>
    </cofactor>
</comment>
<dbReference type="GO" id="GO:0000166">
    <property type="term" value="F:nucleotide binding"/>
    <property type="evidence" value="ECO:0007669"/>
    <property type="project" value="UniProtKB-KW"/>
</dbReference>
<reference evidence="11 12" key="1">
    <citation type="submission" date="2018-08" db="EMBL/GenBank/DDBJ databases">
        <title>Genomic Encyclopedia of Type Strains, Phase IV (KMG-IV): sequencing the most valuable type-strain genomes for metagenomic binning, comparative biology and taxonomic classification.</title>
        <authorList>
            <person name="Goeker M."/>
        </authorList>
    </citation>
    <scope>NUCLEOTIDE SEQUENCE [LARGE SCALE GENOMIC DNA]</scope>
    <source>
        <strain evidence="11 12">DSM 26022</strain>
    </source>
</reference>
<dbReference type="FunFam" id="3.40.1210.10:FF:000001">
    <property type="entry name" value="5'/3'-nucleotidase SurE"/>
    <property type="match status" value="1"/>
</dbReference>
<dbReference type="SUPFAM" id="SSF64167">
    <property type="entry name" value="SurE-like"/>
    <property type="match status" value="1"/>
</dbReference>
<keyword evidence="7 9" id="KW-0547">Nucleotide-binding</keyword>
<feature type="binding site" evidence="9">
    <location>
        <position position="8"/>
    </location>
    <ligand>
        <name>a divalent metal cation</name>
        <dbReference type="ChEBI" id="CHEBI:60240"/>
    </ligand>
</feature>
<evidence type="ECO:0000313" key="12">
    <source>
        <dbReference type="Proteomes" id="UP000256774"/>
    </source>
</evidence>
<feature type="binding site" evidence="9">
    <location>
        <position position="91"/>
    </location>
    <ligand>
        <name>a divalent metal cation</name>
        <dbReference type="ChEBI" id="CHEBI:60240"/>
    </ligand>
</feature>
<dbReference type="HAMAP" id="MF_00060">
    <property type="entry name" value="SurE"/>
    <property type="match status" value="1"/>
</dbReference>
<dbReference type="NCBIfam" id="NF001490">
    <property type="entry name" value="PRK00346.1-4"/>
    <property type="match status" value="1"/>
</dbReference>
<feature type="binding site" evidence="9">
    <location>
        <position position="9"/>
    </location>
    <ligand>
        <name>a divalent metal cation</name>
        <dbReference type="ChEBI" id="CHEBI:60240"/>
    </ligand>
</feature>
<dbReference type="Pfam" id="PF01975">
    <property type="entry name" value="SurE"/>
    <property type="match status" value="1"/>
</dbReference>
<dbReference type="EMBL" id="QUNR01000003">
    <property type="protein sequence ID" value="REH37617.1"/>
    <property type="molecule type" value="Genomic_DNA"/>
</dbReference>
<dbReference type="GO" id="GO:0008254">
    <property type="term" value="F:3'-nucleotidase activity"/>
    <property type="evidence" value="ECO:0007669"/>
    <property type="project" value="TreeGrafter"/>
</dbReference>
<evidence type="ECO:0000256" key="5">
    <source>
        <dbReference type="ARBA" id="ARBA00022490"/>
    </source>
</evidence>
<comment type="cofactor">
    <cofactor evidence="9">
        <name>a divalent metal cation</name>
        <dbReference type="ChEBI" id="CHEBI:60240"/>
    </cofactor>
    <text evidence="9">Binds 1 divalent metal cation per subunit.</text>
</comment>
<evidence type="ECO:0000256" key="8">
    <source>
        <dbReference type="ARBA" id="ARBA00022801"/>
    </source>
</evidence>
<dbReference type="NCBIfam" id="TIGR00087">
    <property type="entry name" value="surE"/>
    <property type="match status" value="1"/>
</dbReference>
<evidence type="ECO:0000259" key="10">
    <source>
        <dbReference type="Pfam" id="PF01975"/>
    </source>
</evidence>
<gene>
    <name evidence="9" type="primary">surE</name>
    <name evidence="11" type="ORF">DFR26_1393</name>
</gene>
<proteinExistence type="inferred from homology"/>
<dbReference type="PANTHER" id="PTHR30457:SF12">
    <property type="entry name" value="5'_3'-NUCLEOTIDASE SURE"/>
    <property type="match status" value="1"/>
</dbReference>